<evidence type="ECO:0000313" key="3">
    <source>
        <dbReference type="EnsemblMetazoa" id="KAF7495004.1"/>
    </source>
</evidence>
<feature type="chain" id="PRO_5038259347" description="Spaetzle domain-containing protein" evidence="1">
    <location>
        <begin position="25"/>
        <end position="257"/>
    </location>
</feature>
<dbReference type="AlphaFoldDB" id="A0A834RDV3"/>
<dbReference type="SUPFAM" id="SSF57501">
    <property type="entry name" value="Cystine-knot cytokines"/>
    <property type="match status" value="1"/>
</dbReference>
<gene>
    <name evidence="2" type="ORF">SSS_8040</name>
</gene>
<dbReference type="Gene3D" id="2.10.90.10">
    <property type="entry name" value="Cystine-knot cytokines"/>
    <property type="match status" value="1"/>
</dbReference>
<keyword evidence="4" id="KW-1185">Reference proteome</keyword>
<evidence type="ECO:0000313" key="2">
    <source>
        <dbReference type="EMBL" id="KAF7495004.1"/>
    </source>
</evidence>
<sequence>MDFRLDQLVLIFELFSLLTASVKCFNGDEGNGYEPYTENNSNRLVKLIIKSYLRDLLANPSIGDDELKDRLSRINEHVAKHPAMHQKYLWVGQKPPTINPDRIDEDQSRSESMMKMMMTMMKNNQSNQWPSLLSPMRKRNLAETEQLPSEESCQTEEKWEQIIDTHDLLDNKVKVIQEEDMQQFVFSYRCANSKGKCLGISPLYESECTERFGWMYMYYQQDDQPPKWGFVNAPHHCACKLRPKLFQKIDQQSINEI</sequence>
<accession>A0A834RDV3</accession>
<evidence type="ECO:0008006" key="5">
    <source>
        <dbReference type="Google" id="ProtNLM"/>
    </source>
</evidence>
<dbReference type="EMBL" id="WVUK01000050">
    <property type="protein sequence ID" value="KAF7495004.1"/>
    <property type="molecule type" value="Genomic_DNA"/>
</dbReference>
<dbReference type="OrthoDB" id="10040891at2759"/>
<dbReference type="InterPro" id="IPR029034">
    <property type="entry name" value="Cystine-knot_cytokine"/>
</dbReference>
<reference evidence="2" key="2">
    <citation type="submission" date="2020-01" db="EMBL/GenBank/DDBJ databases">
        <authorList>
            <person name="Korhonen P.K.K."/>
            <person name="Guangxu M.G."/>
            <person name="Wang T.W."/>
            <person name="Stroehlein A.J.S."/>
            <person name="Young N.D."/>
            <person name="Ang C.-S.A."/>
            <person name="Fernando D.W.F."/>
            <person name="Lu H.L."/>
            <person name="Taylor S.T."/>
            <person name="Ehtesham M.E.M."/>
            <person name="Najaraj S.H.N."/>
            <person name="Harsha G.H.G."/>
            <person name="Madugundu A.M."/>
            <person name="Renuse S.R."/>
            <person name="Holt D.H."/>
            <person name="Pandey A.P."/>
            <person name="Papenfuss A.P."/>
            <person name="Gasser R.B.G."/>
            <person name="Fischer K.F."/>
        </authorList>
    </citation>
    <scope>NUCLEOTIDE SEQUENCE</scope>
    <source>
        <strain evidence="2">SSS_KF_BRIS2020</strain>
    </source>
</reference>
<evidence type="ECO:0000313" key="4">
    <source>
        <dbReference type="Proteomes" id="UP000070412"/>
    </source>
</evidence>
<keyword evidence="1" id="KW-0732">Signal</keyword>
<reference evidence="3" key="3">
    <citation type="submission" date="2022-06" db="UniProtKB">
        <authorList>
            <consortium name="EnsemblMetazoa"/>
        </authorList>
    </citation>
    <scope>IDENTIFICATION</scope>
</reference>
<organism evidence="2">
    <name type="scientific">Sarcoptes scabiei</name>
    <name type="common">Itch mite</name>
    <name type="synonym">Acarus scabiei</name>
    <dbReference type="NCBI Taxonomy" id="52283"/>
    <lineage>
        <taxon>Eukaryota</taxon>
        <taxon>Metazoa</taxon>
        <taxon>Ecdysozoa</taxon>
        <taxon>Arthropoda</taxon>
        <taxon>Chelicerata</taxon>
        <taxon>Arachnida</taxon>
        <taxon>Acari</taxon>
        <taxon>Acariformes</taxon>
        <taxon>Sarcoptiformes</taxon>
        <taxon>Astigmata</taxon>
        <taxon>Psoroptidia</taxon>
        <taxon>Sarcoptoidea</taxon>
        <taxon>Sarcoptidae</taxon>
        <taxon>Sarcoptinae</taxon>
        <taxon>Sarcoptes</taxon>
    </lineage>
</organism>
<feature type="signal peptide" evidence="1">
    <location>
        <begin position="1"/>
        <end position="24"/>
    </location>
</feature>
<protein>
    <recommendedName>
        <fullName evidence="5">Spaetzle domain-containing protein</fullName>
    </recommendedName>
</protein>
<proteinExistence type="predicted"/>
<evidence type="ECO:0000256" key="1">
    <source>
        <dbReference type="SAM" id="SignalP"/>
    </source>
</evidence>
<dbReference type="Proteomes" id="UP000070412">
    <property type="component" value="Unassembled WGS sequence"/>
</dbReference>
<reference evidence="4" key="1">
    <citation type="journal article" date="2020" name="PLoS Negl. Trop. Dis.">
        <title>High-quality nuclear genome for Sarcoptes scabiei-A critical resource for a neglected parasite.</title>
        <authorList>
            <person name="Korhonen P.K."/>
            <person name="Gasser R.B."/>
            <person name="Ma G."/>
            <person name="Wang T."/>
            <person name="Stroehlein A.J."/>
            <person name="Young N.D."/>
            <person name="Ang C.S."/>
            <person name="Fernando D.D."/>
            <person name="Lu H.C."/>
            <person name="Taylor S."/>
            <person name="Reynolds S.L."/>
            <person name="Mofiz E."/>
            <person name="Najaraj S.H."/>
            <person name="Gowda H."/>
            <person name="Madugundu A."/>
            <person name="Renuse S."/>
            <person name="Holt D."/>
            <person name="Pandey A."/>
            <person name="Papenfuss A.T."/>
            <person name="Fischer K."/>
        </authorList>
    </citation>
    <scope>NUCLEOTIDE SEQUENCE [LARGE SCALE GENOMIC DNA]</scope>
</reference>
<name>A0A834RDV3_SARSC</name>
<dbReference type="EnsemblMetazoa" id="SSS_8040s_mrna">
    <property type="protein sequence ID" value="KAF7495004.1"/>
    <property type="gene ID" value="SSS_8040"/>
</dbReference>